<evidence type="ECO:0000256" key="1">
    <source>
        <dbReference type="SAM" id="MobiDB-lite"/>
    </source>
</evidence>
<sequence>MRVYAAQCVNLLEFGALSPRASGVYSARKNRYEFPCVSNSYDHDPSRMWSSEIECEIIFSPREQCSKIIVKIIDLQEDRRARANNDDITFRNGTVKKEDATTTSEGEFGVERSTRSRDGVAPSGEKGRSDSRRCCCSAAPRRRQSATRESVCATAPHAEHRVHTYTQLVQYRTSHRRRSSSRFRVAIYSAHIISLDERLNYRGGSDFQPAAANFAIKPCTRATYTRFIIFLNSCQEKAAPREERERRKCGQVLPPPPANSASSAIRVYERISSVIGAAPPKKKRAREMLLSAYSCVRDRWRSTRRQKLRGGKLGPDSRAKALCVYPAPRTASHLRRACSVPFIRCVYTYLYVLFYARDAHLSHSLEIQPHLCRRRAMISALSRTTRRVPASAWAHIHARAVSGARRISRRKAHGAAARAALNKRRQMRVDALAVRYTQRNTLLRAPVYKDVYAHTIAHE</sequence>
<keyword evidence="3" id="KW-1185">Reference proteome</keyword>
<gene>
    <name evidence="2" type="ORF">TBRA_LOCUS504</name>
</gene>
<protein>
    <submittedName>
        <fullName evidence="2">Uncharacterized protein</fullName>
    </submittedName>
</protein>
<evidence type="ECO:0000313" key="2">
    <source>
        <dbReference type="EMBL" id="CAB0028307.1"/>
    </source>
</evidence>
<dbReference type="EMBL" id="CADCXV010000114">
    <property type="protein sequence ID" value="CAB0028307.1"/>
    <property type="molecule type" value="Genomic_DNA"/>
</dbReference>
<reference evidence="2 3" key="1">
    <citation type="submission" date="2020-02" db="EMBL/GenBank/DDBJ databases">
        <authorList>
            <person name="Ferguson B K."/>
        </authorList>
    </citation>
    <scope>NUCLEOTIDE SEQUENCE [LARGE SCALE GENOMIC DNA]</scope>
</reference>
<dbReference type="AlphaFoldDB" id="A0A6H5HXC7"/>
<feature type="region of interest" description="Disordered" evidence="1">
    <location>
        <begin position="94"/>
        <end position="133"/>
    </location>
</feature>
<organism evidence="2 3">
    <name type="scientific">Trichogramma brassicae</name>
    <dbReference type="NCBI Taxonomy" id="86971"/>
    <lineage>
        <taxon>Eukaryota</taxon>
        <taxon>Metazoa</taxon>
        <taxon>Ecdysozoa</taxon>
        <taxon>Arthropoda</taxon>
        <taxon>Hexapoda</taxon>
        <taxon>Insecta</taxon>
        <taxon>Pterygota</taxon>
        <taxon>Neoptera</taxon>
        <taxon>Endopterygota</taxon>
        <taxon>Hymenoptera</taxon>
        <taxon>Apocrita</taxon>
        <taxon>Proctotrupomorpha</taxon>
        <taxon>Chalcidoidea</taxon>
        <taxon>Trichogrammatidae</taxon>
        <taxon>Trichogramma</taxon>
    </lineage>
</organism>
<dbReference type="Proteomes" id="UP000479190">
    <property type="component" value="Unassembled WGS sequence"/>
</dbReference>
<accession>A0A6H5HXC7</accession>
<proteinExistence type="predicted"/>
<feature type="compositionally biased region" description="Basic and acidic residues" evidence="1">
    <location>
        <begin position="109"/>
        <end position="118"/>
    </location>
</feature>
<evidence type="ECO:0000313" key="3">
    <source>
        <dbReference type="Proteomes" id="UP000479190"/>
    </source>
</evidence>
<name>A0A6H5HXC7_9HYME</name>